<dbReference type="PROSITE" id="PS50885">
    <property type="entry name" value="HAMP"/>
    <property type="match status" value="1"/>
</dbReference>
<dbReference type="InterPro" id="IPR003660">
    <property type="entry name" value="HAMP_dom"/>
</dbReference>
<dbReference type="InterPro" id="IPR036890">
    <property type="entry name" value="HATPase_C_sf"/>
</dbReference>
<dbReference type="InterPro" id="IPR050980">
    <property type="entry name" value="2C_sensor_his_kinase"/>
</dbReference>
<dbReference type="InterPro" id="IPR003661">
    <property type="entry name" value="HisK_dim/P_dom"/>
</dbReference>
<proteinExistence type="predicted"/>
<evidence type="ECO:0000259" key="16">
    <source>
        <dbReference type="PROSITE" id="PS50109"/>
    </source>
</evidence>
<evidence type="ECO:0000256" key="14">
    <source>
        <dbReference type="ARBA" id="ARBA00023136"/>
    </source>
</evidence>
<dbReference type="PANTHER" id="PTHR44936">
    <property type="entry name" value="SENSOR PROTEIN CREC"/>
    <property type="match status" value="1"/>
</dbReference>
<dbReference type="InterPro" id="IPR005467">
    <property type="entry name" value="His_kinase_dom"/>
</dbReference>
<dbReference type="Proteomes" id="UP001526430">
    <property type="component" value="Unassembled WGS sequence"/>
</dbReference>
<feature type="domain" description="HAMP" evidence="17">
    <location>
        <begin position="182"/>
        <end position="234"/>
    </location>
</feature>
<dbReference type="CDD" id="cd00082">
    <property type="entry name" value="HisKA"/>
    <property type="match status" value="1"/>
</dbReference>
<keyword evidence="10" id="KW-0418">Kinase</keyword>
<evidence type="ECO:0000256" key="3">
    <source>
        <dbReference type="ARBA" id="ARBA00012438"/>
    </source>
</evidence>
<keyword evidence="4" id="KW-1003">Cell membrane</keyword>
<name>A0ABT3NR76_9PROT</name>
<dbReference type="PANTHER" id="PTHR44936:SF5">
    <property type="entry name" value="SENSOR HISTIDINE KINASE ENVZ"/>
    <property type="match status" value="1"/>
</dbReference>
<dbReference type="Pfam" id="PF00512">
    <property type="entry name" value="HisKA"/>
    <property type="match status" value="1"/>
</dbReference>
<dbReference type="Pfam" id="PF02518">
    <property type="entry name" value="HATPase_c"/>
    <property type="match status" value="1"/>
</dbReference>
<feature type="transmembrane region" description="Helical" evidence="15">
    <location>
        <begin position="162"/>
        <end position="181"/>
    </location>
</feature>
<keyword evidence="19" id="KW-1185">Reference proteome</keyword>
<evidence type="ECO:0000256" key="4">
    <source>
        <dbReference type="ARBA" id="ARBA00022475"/>
    </source>
</evidence>
<reference evidence="18 19" key="1">
    <citation type="submission" date="2022-10" db="EMBL/GenBank/DDBJ databases">
        <title>Roseococcus glaciei nov., sp. nov., isolated from glacier.</title>
        <authorList>
            <person name="Liu Q."/>
            <person name="Xin Y.-H."/>
        </authorList>
    </citation>
    <scope>NUCLEOTIDE SEQUENCE [LARGE SCALE GENOMIC DNA]</scope>
    <source>
        <strain evidence="18 19">MDT2-1-1</strain>
    </source>
</reference>
<evidence type="ECO:0000256" key="15">
    <source>
        <dbReference type="SAM" id="Phobius"/>
    </source>
</evidence>
<comment type="caution">
    <text evidence="18">The sequence shown here is derived from an EMBL/GenBank/DDBJ whole genome shotgun (WGS) entry which is preliminary data.</text>
</comment>
<dbReference type="CDD" id="cd00075">
    <property type="entry name" value="HATPase"/>
    <property type="match status" value="1"/>
</dbReference>
<evidence type="ECO:0000256" key="6">
    <source>
        <dbReference type="ARBA" id="ARBA00022553"/>
    </source>
</evidence>
<dbReference type="PROSITE" id="PS50109">
    <property type="entry name" value="HIS_KIN"/>
    <property type="match status" value="1"/>
</dbReference>
<comment type="subcellular location">
    <subcellularLocation>
        <location evidence="2">Cell inner membrane</location>
        <topology evidence="2">Multi-pass membrane protein</topology>
    </subcellularLocation>
</comment>
<keyword evidence="8 15" id="KW-0812">Transmembrane</keyword>
<dbReference type="InterPro" id="IPR004358">
    <property type="entry name" value="Sig_transdc_His_kin-like_C"/>
</dbReference>
<evidence type="ECO:0000256" key="1">
    <source>
        <dbReference type="ARBA" id="ARBA00000085"/>
    </source>
</evidence>
<dbReference type="GO" id="GO:0005524">
    <property type="term" value="F:ATP binding"/>
    <property type="evidence" value="ECO:0007669"/>
    <property type="project" value="UniProtKB-KW"/>
</dbReference>
<comment type="catalytic activity">
    <reaction evidence="1">
        <text>ATP + protein L-histidine = ADP + protein N-phospho-L-histidine.</text>
        <dbReference type="EC" id="2.7.13.3"/>
    </reaction>
</comment>
<evidence type="ECO:0000256" key="8">
    <source>
        <dbReference type="ARBA" id="ARBA00022692"/>
    </source>
</evidence>
<keyword evidence="7" id="KW-0808">Transferase</keyword>
<evidence type="ECO:0000259" key="17">
    <source>
        <dbReference type="PROSITE" id="PS50885"/>
    </source>
</evidence>
<evidence type="ECO:0000256" key="10">
    <source>
        <dbReference type="ARBA" id="ARBA00022777"/>
    </source>
</evidence>
<protein>
    <recommendedName>
        <fullName evidence="3">histidine kinase</fullName>
        <ecNumber evidence="3">2.7.13.3</ecNumber>
    </recommendedName>
</protein>
<evidence type="ECO:0000256" key="9">
    <source>
        <dbReference type="ARBA" id="ARBA00022741"/>
    </source>
</evidence>
<dbReference type="Gene3D" id="3.30.565.10">
    <property type="entry name" value="Histidine kinase-like ATPase, C-terminal domain"/>
    <property type="match status" value="1"/>
</dbReference>
<dbReference type="SMART" id="SM00387">
    <property type="entry name" value="HATPase_c"/>
    <property type="match status" value="1"/>
</dbReference>
<keyword evidence="6" id="KW-0597">Phosphoprotein</keyword>
<keyword evidence="13" id="KW-0902">Two-component regulatory system</keyword>
<keyword evidence="9" id="KW-0547">Nucleotide-binding</keyword>
<evidence type="ECO:0000256" key="7">
    <source>
        <dbReference type="ARBA" id="ARBA00022679"/>
    </source>
</evidence>
<dbReference type="SMART" id="SM00304">
    <property type="entry name" value="HAMP"/>
    <property type="match status" value="1"/>
</dbReference>
<sequence length="441" mass="48091">MLRRLWPSSLAGRTALVLILALMAVQAAGLTIHALDRVDLQRRAEAREVSLRGFALWRSLVTQPPERRADILADAELPAGLQASLDDSPLVTQSTAPVPERLSRMFRLDGPGPPGLRRFRPREVLSGVERGELRVALRFPDRGWLNLAIAPPRLRPWHSDTFLAAFVAMSVAAALLILWAVRRLTRPVRDLAAAAERLGRDVNAPDLPEAGPREVATAAAAFNTMAGNIRRFVDDRTQMLAAIGHDLRTPITRLRLRAEMMEDDALRERMLRDLEEMEAMINATLTFARDDAAQEAAVPLDLAALARTVADEAADARESALISYEGPERLVLPLRPVATKRAVANLVNNALLYGGAARLSLAHEEGEVVLAVEDDGPGIPPEQVEAVFRPFHRLEASRNRETGGSGLGLTIARSVARAGGGDIRLRNRAEGGLRAELRLPA</sequence>
<evidence type="ECO:0000256" key="5">
    <source>
        <dbReference type="ARBA" id="ARBA00022519"/>
    </source>
</evidence>
<dbReference type="PRINTS" id="PR00344">
    <property type="entry name" value="BCTRLSENSOR"/>
</dbReference>
<evidence type="ECO:0000256" key="11">
    <source>
        <dbReference type="ARBA" id="ARBA00022840"/>
    </source>
</evidence>
<keyword evidence="5" id="KW-0997">Cell inner membrane</keyword>
<evidence type="ECO:0000256" key="12">
    <source>
        <dbReference type="ARBA" id="ARBA00022989"/>
    </source>
</evidence>
<evidence type="ECO:0000256" key="2">
    <source>
        <dbReference type="ARBA" id="ARBA00004429"/>
    </source>
</evidence>
<dbReference type="EMBL" id="JAPFQI010000001">
    <property type="protein sequence ID" value="MCW8084664.1"/>
    <property type="molecule type" value="Genomic_DNA"/>
</dbReference>
<dbReference type="Gene3D" id="1.10.287.130">
    <property type="match status" value="1"/>
</dbReference>
<dbReference type="InterPro" id="IPR036097">
    <property type="entry name" value="HisK_dim/P_sf"/>
</dbReference>
<dbReference type="SUPFAM" id="SSF47384">
    <property type="entry name" value="Homodimeric domain of signal transducing histidine kinase"/>
    <property type="match status" value="1"/>
</dbReference>
<keyword evidence="12 15" id="KW-1133">Transmembrane helix</keyword>
<dbReference type="CDD" id="cd06225">
    <property type="entry name" value="HAMP"/>
    <property type="match status" value="1"/>
</dbReference>
<dbReference type="InterPro" id="IPR003594">
    <property type="entry name" value="HATPase_dom"/>
</dbReference>
<evidence type="ECO:0000313" key="19">
    <source>
        <dbReference type="Proteomes" id="UP001526430"/>
    </source>
</evidence>
<dbReference type="Pfam" id="PF00672">
    <property type="entry name" value="HAMP"/>
    <property type="match status" value="1"/>
</dbReference>
<evidence type="ECO:0000313" key="18">
    <source>
        <dbReference type="EMBL" id="MCW8084664.1"/>
    </source>
</evidence>
<feature type="domain" description="Histidine kinase" evidence="16">
    <location>
        <begin position="242"/>
        <end position="441"/>
    </location>
</feature>
<keyword evidence="11 18" id="KW-0067">ATP-binding</keyword>
<gene>
    <name evidence="18" type="ORF">OF850_03405</name>
</gene>
<accession>A0ABT3NR76</accession>
<keyword evidence="14 15" id="KW-0472">Membrane</keyword>
<dbReference type="SUPFAM" id="SSF55874">
    <property type="entry name" value="ATPase domain of HSP90 chaperone/DNA topoisomerase II/histidine kinase"/>
    <property type="match status" value="1"/>
</dbReference>
<organism evidence="18 19">
    <name type="scientific">Sabulicella glaciei</name>
    <dbReference type="NCBI Taxonomy" id="2984948"/>
    <lineage>
        <taxon>Bacteria</taxon>
        <taxon>Pseudomonadati</taxon>
        <taxon>Pseudomonadota</taxon>
        <taxon>Alphaproteobacteria</taxon>
        <taxon>Acetobacterales</taxon>
        <taxon>Acetobacteraceae</taxon>
        <taxon>Sabulicella</taxon>
    </lineage>
</organism>
<dbReference type="SMART" id="SM00388">
    <property type="entry name" value="HisKA"/>
    <property type="match status" value="1"/>
</dbReference>
<dbReference type="RefSeq" id="WP_301588335.1">
    <property type="nucleotide sequence ID" value="NZ_JAPFQI010000001.1"/>
</dbReference>
<dbReference type="EC" id="2.7.13.3" evidence="3"/>
<evidence type="ECO:0000256" key="13">
    <source>
        <dbReference type="ARBA" id="ARBA00023012"/>
    </source>
</evidence>